<dbReference type="RefSeq" id="WP_188902696.1">
    <property type="nucleotide sequence ID" value="NZ_BMKS01000013.1"/>
</dbReference>
<keyword evidence="5" id="KW-0131">Cell cycle</keyword>
<dbReference type="NCBIfam" id="TIGR02800">
    <property type="entry name" value="propeller_TolB"/>
    <property type="match status" value="1"/>
</dbReference>
<dbReference type="Gene3D" id="2.120.10.30">
    <property type="entry name" value="TolB, C-terminal domain"/>
    <property type="match status" value="1"/>
</dbReference>
<dbReference type="InterPro" id="IPR007195">
    <property type="entry name" value="TolB_N"/>
</dbReference>
<protein>
    <recommendedName>
        <fullName evidence="5">Tol-Pal system protein TolB</fullName>
    </recommendedName>
</protein>
<sequence precursor="true">MRTDLRFPTLTRRRAALGAGAALAAPGIAAWPLPAARAQQPAAQGGGAAGAVINIETARTNPIPIAIPDMAGATPDAQRIGRDIARVIQNNLRNSGLFRPIEREAFIQTPEAAAATPRFQDWRVIGAQALTTGRVEAAGERLRVEFRLWDVLPEQQLQGTAFTAPLQNWRRIAHLISDVIYERLLGEKGYFDTRVVYVSETGPRDRRTRRLAIMDQDGENHRFLTDGAFAALTPRFHPNSDRVAFMAYQARGEPRVVLLDLGTGRTEVLGSFPGMTLSPRFSPDGRSVVLSAARGGVANIYVVDLASRRERQLTSGGALDVSPCYSPDGTQIVFNSDRGGDQQLYVMDADGGNVRRISFGRGRYATPVWSPRGDLIAFTRFGTGSFAIGVMRPDGSGERILSEGWAMEGPTFAPNGRVLMFYRETPARDARGTGYSARLASIDIAGFNERQIMTPTDATDPAWSPLLS</sequence>
<dbReference type="PANTHER" id="PTHR36842:SF1">
    <property type="entry name" value="PROTEIN TOLB"/>
    <property type="match status" value="1"/>
</dbReference>
<accession>A0A8J2ZED8</accession>
<dbReference type="InterPro" id="IPR006311">
    <property type="entry name" value="TAT_signal"/>
</dbReference>
<dbReference type="Pfam" id="PF04052">
    <property type="entry name" value="TolB_N"/>
    <property type="match status" value="1"/>
</dbReference>
<dbReference type="GO" id="GO:0051301">
    <property type="term" value="P:cell division"/>
    <property type="evidence" value="ECO:0007669"/>
    <property type="project" value="UniProtKB-UniRule"/>
</dbReference>
<dbReference type="HAMAP" id="MF_00671">
    <property type="entry name" value="TolB"/>
    <property type="match status" value="1"/>
</dbReference>
<keyword evidence="5" id="KW-0132">Cell division</keyword>
<name>A0A8J2ZED8_9PROT</name>
<dbReference type="Proteomes" id="UP000597507">
    <property type="component" value="Unassembled WGS sequence"/>
</dbReference>
<dbReference type="PROSITE" id="PS51318">
    <property type="entry name" value="TAT"/>
    <property type="match status" value="1"/>
</dbReference>
<dbReference type="AlphaFoldDB" id="A0A8J2ZED8"/>
<keyword evidence="3 5" id="KW-0732">Signal</keyword>
<reference evidence="7 8" key="1">
    <citation type="journal article" date="2014" name="Int. J. Syst. Evol. Microbiol.">
        <title>Complete genome sequence of Corynebacterium casei LMG S-19264T (=DSM 44701T), isolated from a smear-ripened cheese.</title>
        <authorList>
            <consortium name="US DOE Joint Genome Institute (JGI-PGF)"/>
            <person name="Walter F."/>
            <person name="Albersmeier A."/>
            <person name="Kalinowski J."/>
            <person name="Ruckert C."/>
        </authorList>
    </citation>
    <scope>NUCLEOTIDE SEQUENCE [LARGE SCALE GENOMIC DNA]</scope>
    <source>
        <strain evidence="7 8">CGMCC 1.16330</strain>
    </source>
</reference>
<dbReference type="GO" id="GO:0042597">
    <property type="term" value="C:periplasmic space"/>
    <property type="evidence" value="ECO:0007669"/>
    <property type="project" value="UniProtKB-SubCell"/>
</dbReference>
<dbReference type="InterPro" id="IPR014167">
    <property type="entry name" value="Tol-Pal_TolB"/>
</dbReference>
<evidence type="ECO:0000256" key="4">
    <source>
        <dbReference type="ARBA" id="ARBA00022764"/>
    </source>
</evidence>
<dbReference type="EMBL" id="BMKS01000013">
    <property type="protein sequence ID" value="GGG45026.1"/>
    <property type="molecule type" value="Genomic_DNA"/>
</dbReference>
<evidence type="ECO:0000256" key="1">
    <source>
        <dbReference type="ARBA" id="ARBA00004418"/>
    </source>
</evidence>
<dbReference type="SUPFAM" id="SSF69304">
    <property type="entry name" value="Tricorn protease N-terminal domain"/>
    <property type="match status" value="1"/>
</dbReference>
<evidence type="ECO:0000256" key="3">
    <source>
        <dbReference type="ARBA" id="ARBA00022729"/>
    </source>
</evidence>
<feature type="domain" description="TolB N-terminal" evidence="6">
    <location>
        <begin position="52"/>
        <end position="157"/>
    </location>
</feature>
<dbReference type="GO" id="GO:0017038">
    <property type="term" value="P:protein import"/>
    <property type="evidence" value="ECO:0007669"/>
    <property type="project" value="InterPro"/>
</dbReference>
<organism evidence="7 8">
    <name type="scientific">Caldovatus sediminis</name>
    <dbReference type="NCBI Taxonomy" id="2041189"/>
    <lineage>
        <taxon>Bacteria</taxon>
        <taxon>Pseudomonadati</taxon>
        <taxon>Pseudomonadota</taxon>
        <taxon>Alphaproteobacteria</taxon>
        <taxon>Acetobacterales</taxon>
        <taxon>Roseomonadaceae</taxon>
        <taxon>Caldovatus</taxon>
    </lineage>
</organism>
<dbReference type="SUPFAM" id="SSF52964">
    <property type="entry name" value="TolB, N-terminal domain"/>
    <property type="match status" value="1"/>
</dbReference>
<comment type="subcellular location">
    <subcellularLocation>
        <location evidence="1 5">Periplasm</location>
    </subcellularLocation>
</comment>
<comment type="caution">
    <text evidence="7">The sequence shown here is derived from an EMBL/GenBank/DDBJ whole genome shotgun (WGS) entry which is preliminary data.</text>
</comment>
<dbReference type="PANTHER" id="PTHR36842">
    <property type="entry name" value="PROTEIN TOLB HOMOLOG"/>
    <property type="match status" value="1"/>
</dbReference>
<evidence type="ECO:0000313" key="8">
    <source>
        <dbReference type="Proteomes" id="UP000597507"/>
    </source>
</evidence>
<feature type="signal peptide" evidence="5">
    <location>
        <begin position="1"/>
        <end position="24"/>
    </location>
</feature>
<comment type="similarity">
    <text evidence="2 5">Belongs to the TolB family.</text>
</comment>
<keyword evidence="4 5" id="KW-0574">Periplasm</keyword>
<evidence type="ECO:0000259" key="6">
    <source>
        <dbReference type="Pfam" id="PF04052"/>
    </source>
</evidence>
<comment type="function">
    <text evidence="5">Part of the Tol-Pal system, which plays a role in outer membrane invagination during cell division and is important for maintaining outer membrane integrity.</text>
</comment>
<keyword evidence="8" id="KW-1185">Reference proteome</keyword>
<dbReference type="Pfam" id="PF07676">
    <property type="entry name" value="PD40"/>
    <property type="match status" value="4"/>
</dbReference>
<gene>
    <name evidence="5 7" type="primary">tolB</name>
    <name evidence="7" type="ORF">GCM10010964_35520</name>
</gene>
<feature type="chain" id="PRO_5035348769" description="Tol-Pal system protein TolB" evidence="5">
    <location>
        <begin position="25"/>
        <end position="468"/>
    </location>
</feature>
<evidence type="ECO:0000313" key="7">
    <source>
        <dbReference type="EMBL" id="GGG45026.1"/>
    </source>
</evidence>
<dbReference type="InterPro" id="IPR011042">
    <property type="entry name" value="6-blade_b-propeller_TolB-like"/>
</dbReference>
<comment type="subunit">
    <text evidence="5">The Tol-Pal system is composed of five core proteins: the inner membrane proteins TolA, TolQ and TolR, the periplasmic protein TolB and the outer membrane protein Pal. They form a network linking the inner and outer membranes and the peptidoglycan layer.</text>
</comment>
<proteinExistence type="inferred from homology"/>
<evidence type="ECO:0000256" key="5">
    <source>
        <dbReference type="HAMAP-Rule" id="MF_00671"/>
    </source>
</evidence>
<dbReference type="InterPro" id="IPR011659">
    <property type="entry name" value="WD40"/>
</dbReference>
<dbReference type="Gene3D" id="3.40.50.10070">
    <property type="entry name" value="TolB, N-terminal domain"/>
    <property type="match status" value="1"/>
</dbReference>
<evidence type="ECO:0000256" key="2">
    <source>
        <dbReference type="ARBA" id="ARBA00009820"/>
    </source>
</evidence>